<organism evidence="10 11">
    <name type="scientific">Oryza rufipogon</name>
    <name type="common">Brownbeard rice</name>
    <name type="synonym">Asian wild rice</name>
    <dbReference type="NCBI Taxonomy" id="4529"/>
    <lineage>
        <taxon>Eukaryota</taxon>
        <taxon>Viridiplantae</taxon>
        <taxon>Streptophyta</taxon>
        <taxon>Embryophyta</taxon>
        <taxon>Tracheophyta</taxon>
        <taxon>Spermatophyta</taxon>
        <taxon>Magnoliopsida</taxon>
        <taxon>Liliopsida</taxon>
        <taxon>Poales</taxon>
        <taxon>Poaceae</taxon>
        <taxon>BOP clade</taxon>
        <taxon>Oryzoideae</taxon>
        <taxon>Oryzeae</taxon>
        <taxon>Oryzinae</taxon>
        <taxon>Oryza</taxon>
    </lineage>
</organism>
<proteinExistence type="predicted"/>
<dbReference type="eggNOG" id="KOG0504">
    <property type="taxonomic scope" value="Eukaryota"/>
</dbReference>
<dbReference type="PANTHER" id="PTHR24186:SF41">
    <property type="entry name" value="PGG DOMAIN-CONTAINING PROTEIN"/>
    <property type="match status" value="1"/>
</dbReference>
<evidence type="ECO:0000259" key="9">
    <source>
        <dbReference type="Pfam" id="PF13962"/>
    </source>
</evidence>
<dbReference type="STRING" id="4529.A0A0E0R7S1"/>
<accession>A0A0E0R7S1</accession>
<dbReference type="Pfam" id="PF12796">
    <property type="entry name" value="Ank_2"/>
    <property type="match status" value="3"/>
</dbReference>
<evidence type="ECO:0000256" key="6">
    <source>
        <dbReference type="ARBA" id="ARBA00023136"/>
    </source>
</evidence>
<evidence type="ECO:0000313" key="10">
    <source>
        <dbReference type="EnsemblPlants" id="ORUFI11G12480.2"/>
    </source>
</evidence>
<evidence type="ECO:0000256" key="3">
    <source>
        <dbReference type="ARBA" id="ARBA00022737"/>
    </source>
</evidence>
<feature type="transmembrane region" description="Helical" evidence="8">
    <location>
        <begin position="770"/>
        <end position="794"/>
    </location>
</feature>
<evidence type="ECO:0000256" key="2">
    <source>
        <dbReference type="ARBA" id="ARBA00022692"/>
    </source>
</evidence>
<feature type="domain" description="PGG" evidence="9">
    <location>
        <begin position="689"/>
        <end position="794"/>
    </location>
</feature>
<dbReference type="PANTHER" id="PTHR24186">
    <property type="entry name" value="PROTEIN PHOSPHATASE 1 REGULATORY SUBUNIT"/>
    <property type="match status" value="1"/>
</dbReference>
<reference evidence="11" key="1">
    <citation type="submission" date="2013-06" db="EMBL/GenBank/DDBJ databases">
        <authorList>
            <person name="Zhao Q."/>
        </authorList>
    </citation>
    <scope>NUCLEOTIDE SEQUENCE</scope>
    <source>
        <strain evidence="11">cv. W1943</strain>
    </source>
</reference>
<dbReference type="GO" id="GO:0005886">
    <property type="term" value="C:plasma membrane"/>
    <property type="evidence" value="ECO:0007669"/>
    <property type="project" value="TreeGrafter"/>
</dbReference>
<evidence type="ECO:0000313" key="11">
    <source>
        <dbReference type="Proteomes" id="UP000008022"/>
    </source>
</evidence>
<evidence type="ECO:0000256" key="1">
    <source>
        <dbReference type="ARBA" id="ARBA00004141"/>
    </source>
</evidence>
<keyword evidence="3" id="KW-0677">Repeat</keyword>
<sequence>MPHRLPIVVVAAPSPLLARIHRAASLPGGPSPFFLPPPHPRASLPAASPYPPPPRCAPGSAHIHVWECIFSAVRGGQAQPAGIKEFLYRGIVLDHADLPKCLPLAHCRFRPSSCSPAPPRFTDPPLRSGRRLGRLGATVRRLGGGCAAPAVDWIKVARQRPASRRGGGDWRVAIFFDLMRFLCGGAMSNRKSCLAAANIEENGIDAMLRMGSTCRRHKPAAPRLEGALEENTMVGGCYRGPVMGLGCVSTIKTKLMEFTHAGCKKKIPDHLFMCSELYIAAYDGQTDEVVRLLGESSGVAVESPTIRATPAAQAAACNIHEVTAERSTLLHVAAAQGHCDLIAELCRRDSNLLSAANSTGDTPLHCVARAGHTGAILAIARFARDSVEEDRLREILRGKNSAGDTALHLAARHGHGEAASELVAIAPAMASELNGSGMSPLYLAVMSRSVAAVRAVLSCGDASAAGPDSQNALHAAVLQNPEMVSLLLQWREELATQLDSSQSTPLHYASSDGDCSVIQEILKHTPPSATQLQDSDGLSALHVAALMGHTTAVRLLLKFSPASADIRDNHGRTFLHVAAMRGHVSVISYAIKNRMLMHILNEQDNEGNTPLHLAVIAGEYKVISKLLYSGKVQNHIMNYAGHTPYDLAEKSTGFYTMVRIILKLYVSGAQFRPQRQDHIVKWNGQDIIKWQATTSKYLAIVSTLVATIAFSATFNMPGSYGSDGKANLNGDRLYHAFVVLDTVAVTTSVVATILLLYGRIAQSHRSWPSFIIAMHSLWLSLICMLLAFFISIIAVMDKNNSIRIAPTRVMYHGLYILMMMLTKATMPGSVKGILMFLIGGRLEQERRAKRRIRRQYPLIVVYIFNIIVFAVVTIMALTAIDVIGNLRY</sequence>
<keyword evidence="11" id="KW-1185">Reference proteome</keyword>
<dbReference type="PROSITE" id="PS50088">
    <property type="entry name" value="ANK_REPEAT"/>
    <property type="match status" value="3"/>
</dbReference>
<dbReference type="InterPro" id="IPR026961">
    <property type="entry name" value="PGG_dom"/>
</dbReference>
<dbReference type="SUPFAM" id="SSF48403">
    <property type="entry name" value="Ankyrin repeat"/>
    <property type="match status" value="1"/>
</dbReference>
<feature type="repeat" description="ANK" evidence="7">
    <location>
        <begin position="570"/>
        <end position="602"/>
    </location>
</feature>
<dbReference type="Proteomes" id="UP000008022">
    <property type="component" value="Unassembled WGS sequence"/>
</dbReference>
<feature type="transmembrane region" description="Helical" evidence="8">
    <location>
        <begin position="859"/>
        <end position="880"/>
    </location>
</feature>
<dbReference type="OMA" id="IAVDYHH"/>
<evidence type="ECO:0000256" key="7">
    <source>
        <dbReference type="PROSITE-ProRule" id="PRU00023"/>
    </source>
</evidence>
<dbReference type="InterPro" id="IPR036770">
    <property type="entry name" value="Ankyrin_rpt-contain_sf"/>
</dbReference>
<dbReference type="SMART" id="SM00248">
    <property type="entry name" value="ANK"/>
    <property type="match status" value="10"/>
</dbReference>
<protein>
    <recommendedName>
        <fullName evidence="9">PGG domain-containing protein</fullName>
    </recommendedName>
</protein>
<keyword evidence="4 8" id="KW-1133">Transmembrane helix</keyword>
<dbReference type="Gene3D" id="1.25.40.20">
    <property type="entry name" value="Ankyrin repeat-containing domain"/>
    <property type="match status" value="3"/>
</dbReference>
<dbReference type="FunFam" id="1.25.40.20:FF:000673">
    <property type="entry name" value="Protein ACCELERATED CELL DEATH 6"/>
    <property type="match status" value="1"/>
</dbReference>
<evidence type="ECO:0000256" key="5">
    <source>
        <dbReference type="ARBA" id="ARBA00023043"/>
    </source>
</evidence>
<dbReference type="Pfam" id="PF00023">
    <property type="entry name" value="Ank"/>
    <property type="match status" value="1"/>
</dbReference>
<keyword evidence="5 7" id="KW-0040">ANK repeat</keyword>
<dbReference type="EnsemblPlants" id="ORUFI11G12480.2">
    <property type="protein sequence ID" value="ORUFI11G12480.2"/>
    <property type="gene ID" value="ORUFI11G12480"/>
</dbReference>
<dbReference type="Pfam" id="PF13962">
    <property type="entry name" value="PGG"/>
    <property type="match status" value="1"/>
</dbReference>
<feature type="repeat" description="ANK" evidence="7">
    <location>
        <begin position="536"/>
        <end position="558"/>
    </location>
</feature>
<feature type="transmembrane region" description="Helical" evidence="8">
    <location>
        <begin position="734"/>
        <end position="758"/>
    </location>
</feature>
<dbReference type="AlphaFoldDB" id="A0A0E0R7S1"/>
<keyword evidence="2 8" id="KW-0812">Transmembrane</keyword>
<dbReference type="PROSITE" id="PS50297">
    <property type="entry name" value="ANK_REP_REGION"/>
    <property type="match status" value="2"/>
</dbReference>
<dbReference type="InterPro" id="IPR002110">
    <property type="entry name" value="Ankyrin_rpt"/>
</dbReference>
<feature type="transmembrane region" description="Helical" evidence="8">
    <location>
        <begin position="814"/>
        <end position="838"/>
    </location>
</feature>
<evidence type="ECO:0000256" key="8">
    <source>
        <dbReference type="SAM" id="Phobius"/>
    </source>
</evidence>
<comment type="subcellular location">
    <subcellularLocation>
        <location evidence="1">Membrane</location>
        <topology evidence="1">Multi-pass membrane protein</topology>
    </subcellularLocation>
</comment>
<dbReference type="Gramene" id="ORUFI11G12480.2">
    <property type="protein sequence ID" value="ORUFI11G12480.2"/>
    <property type="gene ID" value="ORUFI11G12480"/>
</dbReference>
<reference evidence="10" key="2">
    <citation type="submission" date="2015-06" db="UniProtKB">
        <authorList>
            <consortium name="EnsemblPlants"/>
        </authorList>
    </citation>
    <scope>IDENTIFICATION</scope>
</reference>
<name>A0A0E0R7S1_ORYRU</name>
<feature type="transmembrane region" description="Helical" evidence="8">
    <location>
        <begin position="697"/>
        <end position="714"/>
    </location>
</feature>
<evidence type="ECO:0000256" key="4">
    <source>
        <dbReference type="ARBA" id="ARBA00022989"/>
    </source>
</evidence>
<keyword evidence="6 8" id="KW-0472">Membrane</keyword>
<feature type="repeat" description="ANK" evidence="7">
    <location>
        <begin position="606"/>
        <end position="630"/>
    </location>
</feature>